<evidence type="ECO:0000313" key="2">
    <source>
        <dbReference type="Proteomes" id="UP001500298"/>
    </source>
</evidence>
<keyword evidence="2" id="KW-1185">Reference proteome</keyword>
<reference evidence="2" key="1">
    <citation type="journal article" date="2019" name="Int. J. Syst. Evol. Microbiol.">
        <title>The Global Catalogue of Microorganisms (GCM) 10K type strain sequencing project: providing services to taxonomists for standard genome sequencing and annotation.</title>
        <authorList>
            <consortium name="The Broad Institute Genomics Platform"/>
            <consortium name="The Broad Institute Genome Sequencing Center for Infectious Disease"/>
            <person name="Wu L."/>
            <person name="Ma J."/>
        </authorList>
    </citation>
    <scope>NUCLEOTIDE SEQUENCE [LARGE SCALE GENOMIC DNA]</scope>
    <source>
        <strain evidence="2">JCM 18326</strain>
    </source>
</reference>
<protein>
    <submittedName>
        <fullName evidence="1">Uncharacterized protein</fullName>
    </submittedName>
</protein>
<evidence type="ECO:0000313" key="1">
    <source>
        <dbReference type="EMBL" id="GAA4821508.1"/>
    </source>
</evidence>
<name>A0ABP9CX27_9BACT</name>
<accession>A0ABP9CX27</accession>
<dbReference type="Proteomes" id="UP001500298">
    <property type="component" value="Unassembled WGS sequence"/>
</dbReference>
<proteinExistence type="predicted"/>
<dbReference type="RefSeq" id="WP_345368578.1">
    <property type="nucleotide sequence ID" value="NZ_BAABJX010000005.1"/>
</dbReference>
<dbReference type="EMBL" id="BAABJX010000005">
    <property type="protein sequence ID" value="GAA4821508.1"/>
    <property type="molecule type" value="Genomic_DNA"/>
</dbReference>
<gene>
    <name evidence="1" type="ORF">GCM10023331_02290</name>
</gene>
<organism evidence="1 2">
    <name type="scientific">Algivirga pacifica</name>
    <dbReference type="NCBI Taxonomy" id="1162670"/>
    <lineage>
        <taxon>Bacteria</taxon>
        <taxon>Pseudomonadati</taxon>
        <taxon>Bacteroidota</taxon>
        <taxon>Cytophagia</taxon>
        <taxon>Cytophagales</taxon>
        <taxon>Flammeovirgaceae</taxon>
        <taxon>Algivirga</taxon>
    </lineage>
</organism>
<sequence>MDRTSILTALTAATGSTLEGELIKGAYQGEAVTYITPEDTSISNLQQLYEQENGSSKVIFFFGIDIPKEITDFCKETYGVYGYYTAYMQGEDLFLKAGLHFKDRSYYDFKTKVLYEG</sequence>
<comment type="caution">
    <text evidence="1">The sequence shown here is derived from an EMBL/GenBank/DDBJ whole genome shotgun (WGS) entry which is preliminary data.</text>
</comment>